<name>A0A1F7RQF7_9BACT</name>
<proteinExistence type="predicted"/>
<protein>
    <submittedName>
        <fullName evidence="1">Uncharacterized protein</fullName>
    </submittedName>
</protein>
<evidence type="ECO:0000313" key="1">
    <source>
        <dbReference type="EMBL" id="OGL43701.1"/>
    </source>
</evidence>
<reference evidence="1 2" key="1">
    <citation type="journal article" date="2016" name="Nat. Commun.">
        <title>Thousands of microbial genomes shed light on interconnected biogeochemical processes in an aquifer system.</title>
        <authorList>
            <person name="Anantharaman K."/>
            <person name="Brown C.T."/>
            <person name="Hug L.A."/>
            <person name="Sharon I."/>
            <person name="Castelle C.J."/>
            <person name="Probst A.J."/>
            <person name="Thomas B.C."/>
            <person name="Singh A."/>
            <person name="Wilkins M.J."/>
            <person name="Karaoz U."/>
            <person name="Brodie E.L."/>
            <person name="Williams K.H."/>
            <person name="Hubbard S.S."/>
            <person name="Banfield J.F."/>
        </authorList>
    </citation>
    <scope>NUCLEOTIDE SEQUENCE [LARGE SCALE GENOMIC DNA]</scope>
</reference>
<accession>A0A1F7RQF7</accession>
<sequence>MAKFTSTWKGMDEIKKKLNPAPFLVDVEEAVKDEAKFAQQELIKLTPRDKDSDGPHIADMWEEPVRQDDGGRVVYYIGHPCNMPGFIHKGRIMNNGTNFNLLLALEYGTLRHVIPVKPGGTSFKKKDGTWVRLMRDIEHPGTDDYAMMRKTKILTEIRLKSRIQTLKQQHFG</sequence>
<gene>
    <name evidence="1" type="ORF">A2W05_08795</name>
</gene>
<dbReference type="EMBL" id="MGDE01000213">
    <property type="protein sequence ID" value="OGL43701.1"/>
    <property type="molecule type" value="Genomic_DNA"/>
</dbReference>
<dbReference type="Proteomes" id="UP000178797">
    <property type="component" value="Unassembled WGS sequence"/>
</dbReference>
<comment type="caution">
    <text evidence="1">The sequence shown here is derived from an EMBL/GenBank/DDBJ whole genome shotgun (WGS) entry which is preliminary data.</text>
</comment>
<dbReference type="AlphaFoldDB" id="A0A1F7RQF7"/>
<evidence type="ECO:0000313" key="2">
    <source>
        <dbReference type="Proteomes" id="UP000178797"/>
    </source>
</evidence>
<organism evidence="1 2">
    <name type="scientific">Candidatus Schekmanbacteria bacterium RBG_16_38_10</name>
    <dbReference type="NCBI Taxonomy" id="1817879"/>
    <lineage>
        <taxon>Bacteria</taxon>
        <taxon>Candidatus Schekmaniibacteriota</taxon>
    </lineage>
</organism>